<reference evidence="4 5" key="1">
    <citation type="journal article" date="2015" name="Genome Biol. Evol.">
        <title>Comparative Genomics of a Bacterivorous Green Alga Reveals Evolutionary Causalities and Consequences of Phago-Mixotrophic Mode of Nutrition.</title>
        <authorList>
            <person name="Burns J.A."/>
            <person name="Paasch A."/>
            <person name="Narechania A."/>
            <person name="Kim E."/>
        </authorList>
    </citation>
    <scope>NUCLEOTIDE SEQUENCE [LARGE SCALE GENOMIC DNA]</scope>
    <source>
        <strain evidence="4 5">PLY_AMNH</strain>
    </source>
</reference>
<organism evidence="4 5">
    <name type="scientific">Cymbomonas tetramitiformis</name>
    <dbReference type="NCBI Taxonomy" id="36881"/>
    <lineage>
        <taxon>Eukaryota</taxon>
        <taxon>Viridiplantae</taxon>
        <taxon>Chlorophyta</taxon>
        <taxon>Pyramimonadophyceae</taxon>
        <taxon>Pyramimonadales</taxon>
        <taxon>Pyramimonadaceae</taxon>
        <taxon>Cymbomonas</taxon>
    </lineage>
</organism>
<dbReference type="InterPro" id="IPR052055">
    <property type="entry name" value="Hepadnavirus_pol/RT"/>
</dbReference>
<feature type="region of interest" description="Disordered" evidence="2">
    <location>
        <begin position="1555"/>
        <end position="1598"/>
    </location>
</feature>
<keyword evidence="5" id="KW-1185">Reference proteome</keyword>
<evidence type="ECO:0000313" key="4">
    <source>
        <dbReference type="EMBL" id="KAK3243134.1"/>
    </source>
</evidence>
<feature type="compositionally biased region" description="Low complexity" evidence="2">
    <location>
        <begin position="1585"/>
        <end position="1598"/>
    </location>
</feature>
<dbReference type="Pfam" id="PF00078">
    <property type="entry name" value="RVT_1"/>
    <property type="match status" value="1"/>
</dbReference>
<evidence type="ECO:0000313" key="5">
    <source>
        <dbReference type="Proteomes" id="UP001190700"/>
    </source>
</evidence>
<dbReference type="PROSITE" id="PS50878">
    <property type="entry name" value="RT_POL"/>
    <property type="match status" value="1"/>
</dbReference>
<comment type="caution">
    <text evidence="4">The sequence shown here is derived from an EMBL/GenBank/DDBJ whole genome shotgun (WGS) entry which is preliminary data.</text>
</comment>
<keyword evidence="1" id="KW-0238">DNA-binding</keyword>
<dbReference type="CDD" id="cd09275">
    <property type="entry name" value="RNase_HI_RT_DIRS1"/>
    <property type="match status" value="2"/>
</dbReference>
<name>A0AAE0BW27_9CHLO</name>
<dbReference type="SUPFAM" id="SSF56672">
    <property type="entry name" value="DNA/RNA polymerases"/>
    <property type="match status" value="2"/>
</dbReference>
<dbReference type="InterPro" id="IPR043502">
    <property type="entry name" value="DNA/RNA_pol_sf"/>
</dbReference>
<dbReference type="Gene3D" id="1.10.150.130">
    <property type="match status" value="1"/>
</dbReference>
<feature type="region of interest" description="Disordered" evidence="2">
    <location>
        <begin position="1127"/>
        <end position="1155"/>
    </location>
</feature>
<dbReference type="Gene3D" id="3.30.70.270">
    <property type="match status" value="1"/>
</dbReference>
<dbReference type="Gene3D" id="3.10.10.10">
    <property type="entry name" value="HIV Type 1 Reverse Transcriptase, subunit A, domain 1"/>
    <property type="match status" value="1"/>
</dbReference>
<feature type="region of interest" description="Disordered" evidence="2">
    <location>
        <begin position="1626"/>
        <end position="1657"/>
    </location>
</feature>
<feature type="compositionally biased region" description="Acidic residues" evidence="2">
    <location>
        <begin position="144"/>
        <end position="165"/>
    </location>
</feature>
<feature type="compositionally biased region" description="Gly residues" evidence="2">
    <location>
        <begin position="1141"/>
        <end position="1152"/>
    </location>
</feature>
<dbReference type="GO" id="GO:0003677">
    <property type="term" value="F:DNA binding"/>
    <property type="evidence" value="ECO:0007669"/>
    <property type="project" value="UniProtKB-KW"/>
</dbReference>
<dbReference type="InterPro" id="IPR000477">
    <property type="entry name" value="RT_dom"/>
</dbReference>
<evidence type="ECO:0000259" key="3">
    <source>
        <dbReference type="PROSITE" id="PS50878"/>
    </source>
</evidence>
<feature type="region of interest" description="Disordered" evidence="2">
    <location>
        <begin position="335"/>
        <end position="359"/>
    </location>
</feature>
<proteinExistence type="predicted"/>
<dbReference type="SUPFAM" id="SSF47823">
    <property type="entry name" value="lambda integrase-like, N-terminal domain"/>
    <property type="match status" value="1"/>
</dbReference>
<accession>A0AAE0BW27</accession>
<evidence type="ECO:0000256" key="2">
    <source>
        <dbReference type="SAM" id="MobiDB-lite"/>
    </source>
</evidence>
<gene>
    <name evidence="4" type="ORF">CYMTET_47191</name>
</gene>
<sequence length="2632" mass="293857">MENGARAVAIVKSAYSDIRMVARMMAAGGAATKRCSAAAPALDRLLRWVKEAKLRGAEEMWQFALSNGEFEPAVLAEDGLEVVTPAKLSPPGRGGPAFCEAVAEAADQCVEVLVNELGFVVPEIPQASLSGSRRAGKDRRDAESEGEAGDEEDADADLFGEEEEDAGKSRKVKKAKQAEDEPSPADLAVDEALKRRVDAWLGARVSGYEPAKGENSEFALRERASVKLRRKVVADPVTGEMKSVAVPRLSKDQFLEQNFEMVEKISDLKERALFRKYIGWILTLTEKFSWADVYDFDAQVRDDFAQGRVTSWDPVPLAFRFQYSFADSLGDAQKRLTDDRGSKKSNPRDSKTREKKRDGLPEAAPLDLDLTAAKVRGDGKAKKERKWSAKFLAMFTAVGVSLASYGVPEADWLQYQQDVVAVGARVSPLTERADRWAQAAWGLPGAEEVVRGVATGFRWQQEQPAEFFEVENYVPLEHQDKVRRKLQEEEDAGRMVRTDAGSVPSISALGIVFRVVEDSEAACQQGFELLLELVEFLGFEVAPEKVESPRQDIVFLGVRLQSNQSGLGVVAMSIDESRVQRVAAECRHVAGLQKVRVKEVERLVGQLMFCARVVYGAKMFLRSGYDFLGRARRMRRVFDSVPEGLSKDLRWLAKMLDTNNGQAVVLNKRPVVRDFFAVDAAGEEAVDGGMGGFFGGRWFSVKWEEVKRWRVLPFSPFRDEASSHINYLELFVIFWALKLWGHLLRGCKIVLWSDNESARLMTENLWGKATFIPLLKEILLLTVKHDLRIVTRRISSKANGLADALSRSEMSRFFELLRAWSRRDAPRDLDDWMVNEWLWDKARVFGPFAVDACCDEMGANSRKAVLNCFRRVPAEPESPAFVWKSKGKFVPMSHGVFVAEVKKLILRIGLDPSREVAVQTDVSAVHADFLAKEAVDRRNWDHPAFVPCDCCFSCQLWLPRDPPVGFVRPKKYPGHYTGCRENRCFSLALWQLWEPADGRARRDEVTRALDTYRKAALWGRQEVVRAVDKLLELTVLTGASTKGVVMQERGDVLLAMEVLGDALADVPEEIAGPTEDLVKEGLLEADRAGKLRVAREWPLEAGRWEAARGVAIKQRRRVRAWASAVREMQEGLPGSSPTGSLRGGPSGAGAAKGGLSEERVQEIVARAVAEAMRAFQGAGQPSPAPGPVPGRVPVVRTLREATKGSVGKQQRWDWTECVHVITEVRVAASRQAAHLVRVKHGFGKHPEALVEAGAMEAVLGRFPGCAGCGLEELPEEEGVRVRHLYGYIELAVEQLAIMQRALVGAAGADQVTFDEAWQVRAAKGRKRIREEKRVAFAEREGGSDDEEGNREAAKERFKGLRRATDEELRRALDGTLSVKDIVRPPGEGDLTSNPARPVGGPLQGMDVRVRRAKDDFEEGGVGWRLDPKKGLVADERAKHCRDWEDWEEAFTLLMCKAPKGARDLLAGFRKWVRVMAGAYAWEPLRKFYDHLVARMARDPSITFELASYSALWELYRREKAVKEKGGRRRGQFGARGGSRFDHKCKKCGSAEHVHYDGHECKAPGGGRGARGAPGEMEKEHGSGRGEAAAAQPGQPGIARAAPERWWEGLERLEVQPVWDAAGGPLRRERAQDGAGAPGGGRGAGSCPTESASRSARWPALRASIVRRAAEMGLRGTGTSEEERTCFQDEVRGVGAQVPLMSERAHLLAAALSDWPDVEFLVRGAACGVGFPFAEEEPEEPYEVPNYVGGEHSEAMTAEIAKELAAGRIFEADYLRPRGVSALGMVERVRKGKLKYRPVWDYSRPVGTGVNDWIDLQKDEFSSVRDAYGLLRPGMWMVKVDLEEAYRSLPVAAQYWAAQCFQWGGRRYMDTRSPFGNRALPGIFMRYTRAIVGWMQAQGVPCVGYLDDFFMVARTEVEAQEFMDLLIEFVTLLGFRVNRAKCEGPARVMEFLGVLLTTEGDRCTASIDDERVQQVTAKLREVRTQASKGPVRRKMLEWLLGLLAFCSQVVWGLSLYTRQGFALVAATKGRARLVMGTGVQQDLKTVEKVIRLYNGRKVVLHKEEVYEDAFTTDASGTKGMGGHCEGDYFVLSWGDLLRLPQRDFYPFTSEAKSHINYLELFAVWWALALWAHRLSGWTLVIRIDNQCALSQVDKFWGPPEYIPLLTKIFYLCTRHDIRLRPKYISSADNLLADLLSRLRLEEFCMQRALRVSEVRWRQDRDDWQFSPVLFAELDEECGPFTLDACVAWSRANSFSARSWSKQDDARVQKFDVLNAWANLPFSVMYEILLNFLRCKKRQQMGTGACFLVPVWSGDPAYELVSDMPEVFRPVRKYRAGTFLFTAPALDGKGRTEWGPTRWEVLVDMRYAENTKRSYDSGVRAFLTFCVRFACLGTLEPLLPASDATLARFITFSAWFVQPGTIKSYLAGVRSLHLQQNVEWVPVKDRFWVAAALQGVRRTWDRPSKPAMPITLRDLRRMAGKAELSSVSGRALWAAILVGFFGLFRKDNLTTGKTTAWNARGALVREDVLFSSTGDVVWLRVRHSKTIQCGERYHWVPLAAVPKSPLCPVEALRVYMLATSSLPDDAQLFQTEAKGKRGGLVPMTHAVLVAGIKDLAGQVGLEPSSSYRLATIFD</sequence>
<feature type="domain" description="Reverse transcriptase" evidence="3">
    <location>
        <begin position="1750"/>
        <end position="1955"/>
    </location>
</feature>
<feature type="region of interest" description="Disordered" evidence="2">
    <location>
        <begin position="130"/>
        <end position="188"/>
    </location>
</feature>
<dbReference type="PANTHER" id="PTHR33050">
    <property type="entry name" value="REVERSE TRANSCRIPTASE DOMAIN-CONTAINING PROTEIN"/>
    <property type="match status" value="1"/>
</dbReference>
<dbReference type="EMBL" id="LGRX02033083">
    <property type="protein sequence ID" value="KAK3243134.1"/>
    <property type="molecule type" value="Genomic_DNA"/>
</dbReference>
<feature type="region of interest" description="Disordered" evidence="2">
    <location>
        <begin position="1382"/>
        <end position="1403"/>
    </location>
</feature>
<dbReference type="InterPro" id="IPR010998">
    <property type="entry name" value="Integrase_recombinase_N"/>
</dbReference>
<protein>
    <recommendedName>
        <fullName evidence="3">Reverse transcriptase domain-containing protein</fullName>
    </recommendedName>
</protein>
<dbReference type="Proteomes" id="UP001190700">
    <property type="component" value="Unassembled WGS sequence"/>
</dbReference>
<dbReference type="PANTHER" id="PTHR33050:SF7">
    <property type="entry name" value="RIBONUCLEASE H"/>
    <property type="match status" value="1"/>
</dbReference>
<evidence type="ECO:0000256" key="1">
    <source>
        <dbReference type="ARBA" id="ARBA00023125"/>
    </source>
</evidence>
<dbReference type="InterPro" id="IPR043128">
    <property type="entry name" value="Rev_trsase/Diguanyl_cyclase"/>
</dbReference>